<keyword evidence="5" id="KW-1185">Reference proteome</keyword>
<dbReference type="GO" id="GO:0042147">
    <property type="term" value="P:retrograde transport, endosome to Golgi"/>
    <property type="evidence" value="ECO:0007669"/>
    <property type="project" value="UniProtKB-UniRule"/>
</dbReference>
<sequence length="345" mass="38135">MTSPTTNGPPPCPAQVSLVNLQLSVNFGSHTSTLRLGHRLPYTELFKKSSTMSTIASPREPPRRTPTNSNRPSFETSRSAVASPVLTQGPTAPPGPPPTQRKTSSNRAALREYYNLRASAPRIEIPDSEVAATEVDTPDFDAEDYVAKVIAKSSLEELLRLYTRVVGEVRALDAEKKALVYDNYSKLITATETIRKMRANMDPLNPMASTLDPAIAQIYSQASSIREALRETVPTPDSEQGKKRDAAARQQRTRELAVQVLATPERLRALVSEGKIAQARKEWVMPRKLLESWKEKGIGGSDVEECIEEGDEALRQVDNKSSASSPRISRDERLSRDSRVLRDGR</sequence>
<dbReference type="EMBL" id="JAGPUO010000023">
    <property type="protein sequence ID" value="KAG5656175.1"/>
    <property type="molecule type" value="Genomic_DNA"/>
</dbReference>
<dbReference type="PANTHER" id="PTHR15954">
    <property type="entry name" value="VACUOLAR PROTEIN SORTING-ASSOCIATED PROTEIN 51 HOMOLOG"/>
    <property type="match status" value="1"/>
</dbReference>
<dbReference type="GO" id="GO:0015031">
    <property type="term" value="P:protein transport"/>
    <property type="evidence" value="ECO:0007669"/>
    <property type="project" value="UniProtKB-UniRule"/>
</dbReference>
<dbReference type="GO" id="GO:0005829">
    <property type="term" value="C:cytosol"/>
    <property type="evidence" value="ECO:0007669"/>
    <property type="project" value="GOC"/>
</dbReference>
<keyword evidence="2" id="KW-0653">Protein transport</keyword>
<reference evidence="4" key="1">
    <citation type="submission" date="2021-04" db="EMBL/GenBank/DDBJ databases">
        <title>Draft genome of Fusarium avenaceum strain F156N33, isolated from an atmospheric sample in Virginia.</title>
        <authorList>
            <person name="Yang S."/>
            <person name="Vinatzer B.A."/>
            <person name="Coleman J."/>
        </authorList>
    </citation>
    <scope>NUCLEOTIDE SEQUENCE</scope>
    <source>
        <strain evidence="4">F156N33</strain>
    </source>
</reference>
<dbReference type="GO" id="GO:0007030">
    <property type="term" value="P:Golgi organization"/>
    <property type="evidence" value="ECO:0007669"/>
    <property type="project" value="UniProtKB-UniRule"/>
</dbReference>
<feature type="region of interest" description="Disordered" evidence="3">
    <location>
        <begin position="231"/>
        <end position="250"/>
    </location>
</feature>
<evidence type="ECO:0000313" key="5">
    <source>
        <dbReference type="Proteomes" id="UP000782241"/>
    </source>
</evidence>
<keyword evidence="2" id="KW-0333">Golgi apparatus</keyword>
<dbReference type="GO" id="GO:0000938">
    <property type="term" value="C:GARP complex"/>
    <property type="evidence" value="ECO:0007669"/>
    <property type="project" value="UniProtKB-UniRule"/>
</dbReference>
<comment type="function">
    <text evidence="2">Acts as component of the GARP complex that is involved in retrograde transport from early and late endosomes to the trans-Golgi network (TGN).</text>
</comment>
<dbReference type="GO" id="GO:1990745">
    <property type="term" value="C:EARP complex"/>
    <property type="evidence" value="ECO:0007669"/>
    <property type="project" value="TreeGrafter"/>
</dbReference>
<evidence type="ECO:0000256" key="2">
    <source>
        <dbReference type="RuleBase" id="RU368010"/>
    </source>
</evidence>
<organism evidence="4 5">
    <name type="scientific">Fusarium avenaceum</name>
    <dbReference type="NCBI Taxonomy" id="40199"/>
    <lineage>
        <taxon>Eukaryota</taxon>
        <taxon>Fungi</taxon>
        <taxon>Dikarya</taxon>
        <taxon>Ascomycota</taxon>
        <taxon>Pezizomycotina</taxon>
        <taxon>Sordariomycetes</taxon>
        <taxon>Hypocreomycetidae</taxon>
        <taxon>Hypocreales</taxon>
        <taxon>Nectriaceae</taxon>
        <taxon>Fusarium</taxon>
        <taxon>Fusarium tricinctum species complex</taxon>
    </lineage>
</organism>
<comment type="subcellular location">
    <subcellularLocation>
        <location evidence="2">Golgi apparatus</location>
        <location evidence="2">trans-Golgi network</location>
    </subcellularLocation>
</comment>
<feature type="compositionally biased region" description="Basic and acidic residues" evidence="3">
    <location>
        <begin position="239"/>
        <end position="250"/>
    </location>
</feature>
<dbReference type="GO" id="GO:0048193">
    <property type="term" value="P:Golgi vesicle transport"/>
    <property type="evidence" value="ECO:0007669"/>
    <property type="project" value="TreeGrafter"/>
</dbReference>
<evidence type="ECO:0000256" key="3">
    <source>
        <dbReference type="SAM" id="MobiDB-lite"/>
    </source>
</evidence>
<comment type="caution">
    <text evidence="4">The sequence shown here is derived from an EMBL/GenBank/DDBJ whole genome shotgun (WGS) entry which is preliminary data.</text>
</comment>
<dbReference type="GO" id="GO:0006869">
    <property type="term" value="P:lipid transport"/>
    <property type="evidence" value="ECO:0007669"/>
    <property type="project" value="UniProtKB-UniRule"/>
</dbReference>
<dbReference type="GO" id="GO:0016020">
    <property type="term" value="C:membrane"/>
    <property type="evidence" value="ECO:0007669"/>
    <property type="project" value="TreeGrafter"/>
</dbReference>
<dbReference type="Proteomes" id="UP000782241">
    <property type="component" value="Unassembled WGS sequence"/>
</dbReference>
<feature type="region of interest" description="Disordered" evidence="3">
    <location>
        <begin position="49"/>
        <end position="106"/>
    </location>
</feature>
<evidence type="ECO:0000313" key="4">
    <source>
        <dbReference type="EMBL" id="KAG5656175.1"/>
    </source>
</evidence>
<proteinExistence type="inferred from homology"/>
<feature type="compositionally biased region" description="Basic and acidic residues" evidence="3">
    <location>
        <begin position="328"/>
        <end position="345"/>
    </location>
</feature>
<dbReference type="Pfam" id="PF08700">
    <property type="entry name" value="VPS51_Exo84_N"/>
    <property type="match status" value="1"/>
</dbReference>
<gene>
    <name evidence="4" type="ORF">KAF25_009051</name>
</gene>
<keyword evidence="2" id="KW-0813">Transport</keyword>
<comment type="subunit">
    <text evidence="2">Component of the Golgi-associated retrograde protein (GARP) complex.</text>
</comment>
<comment type="similarity">
    <text evidence="1 2">Belongs to the VPS51 family.</text>
</comment>
<name>A0A9P7KPN1_9HYPO</name>
<protein>
    <recommendedName>
        <fullName evidence="2">Vacuolar protein sorting-associated protein 51 homolog</fullName>
    </recommendedName>
</protein>
<feature type="region of interest" description="Disordered" evidence="3">
    <location>
        <begin position="314"/>
        <end position="345"/>
    </location>
</feature>
<dbReference type="AlphaFoldDB" id="A0A9P7KPN1"/>
<keyword evidence="2" id="KW-0445">Lipid transport</keyword>
<accession>A0A9P7KPN1</accession>
<dbReference type="GO" id="GO:0032456">
    <property type="term" value="P:endocytic recycling"/>
    <property type="evidence" value="ECO:0007669"/>
    <property type="project" value="TreeGrafter"/>
</dbReference>
<evidence type="ECO:0000256" key="1">
    <source>
        <dbReference type="ARBA" id="ARBA00006080"/>
    </source>
</evidence>
<dbReference type="InterPro" id="IPR014812">
    <property type="entry name" value="Vps51"/>
</dbReference>
<dbReference type="PANTHER" id="PTHR15954:SF4">
    <property type="entry name" value="VACUOLAR PROTEIN SORTING-ASSOCIATED PROTEIN 51 HOMOLOG"/>
    <property type="match status" value="1"/>
</dbReference>